<dbReference type="AlphaFoldDB" id="A0AB74UYN3"/>
<evidence type="ECO:0000256" key="4">
    <source>
        <dbReference type="ARBA" id="ARBA00022741"/>
    </source>
</evidence>
<dbReference type="InterPro" id="IPR043760">
    <property type="entry name" value="PycTM_dom"/>
</dbReference>
<sequence>MNKQGDDGLGKDINDYLNHYVLVADGKAATLAAGSLVLVGLALSSEVNNAEPILWLIGTILAGLSAVLAGAVLYPRTPHLGNGHIFWADIRSFDSAESYWKSLRQLDGDAVGREYARQNYFVSQVLLRKNTMVQRTIWVLALACLCLSIAFGVR</sequence>
<feature type="domain" description="Pycsar effector protein" evidence="9">
    <location>
        <begin position="12"/>
        <end position="151"/>
    </location>
</feature>
<reference evidence="10" key="1">
    <citation type="submission" date="2024-10" db="EMBL/GenBank/DDBJ databases">
        <authorList>
            <person name="Lesea H.P."/>
            <person name="Kuehl J.V."/>
            <person name="Chandonia J.-M."/>
        </authorList>
    </citation>
    <scope>NUCLEOTIDE SEQUENCE</scope>
    <source>
        <strain evidence="10">FW102-FHT14D07</strain>
    </source>
</reference>
<evidence type="ECO:0000256" key="7">
    <source>
        <dbReference type="ARBA" id="ARBA00023136"/>
    </source>
</evidence>
<evidence type="ECO:0000256" key="5">
    <source>
        <dbReference type="ARBA" id="ARBA00022989"/>
    </source>
</evidence>
<evidence type="ECO:0000256" key="3">
    <source>
        <dbReference type="ARBA" id="ARBA00022692"/>
    </source>
</evidence>
<gene>
    <name evidence="10" type="ORF">ACFYG5_06270</name>
</gene>
<protein>
    <submittedName>
        <fullName evidence="10">Pycsar system effector family protein</fullName>
    </submittedName>
</protein>
<dbReference type="Pfam" id="PF18967">
    <property type="entry name" value="PycTM"/>
    <property type="match status" value="1"/>
</dbReference>
<name>A0AB74UYN3_9GAMM</name>
<evidence type="ECO:0000256" key="6">
    <source>
        <dbReference type="ARBA" id="ARBA00023118"/>
    </source>
</evidence>
<accession>A0AB74UYN3</accession>
<keyword evidence="3 8" id="KW-0812">Transmembrane</keyword>
<keyword evidence="6" id="KW-0051">Antiviral defense</keyword>
<keyword evidence="4" id="KW-0547">Nucleotide-binding</keyword>
<feature type="transmembrane region" description="Helical" evidence="8">
    <location>
        <begin position="53"/>
        <end position="74"/>
    </location>
</feature>
<evidence type="ECO:0000256" key="1">
    <source>
        <dbReference type="ARBA" id="ARBA00004236"/>
    </source>
</evidence>
<keyword evidence="5 8" id="KW-1133">Transmembrane helix</keyword>
<evidence type="ECO:0000256" key="8">
    <source>
        <dbReference type="SAM" id="Phobius"/>
    </source>
</evidence>
<evidence type="ECO:0000256" key="2">
    <source>
        <dbReference type="ARBA" id="ARBA00022475"/>
    </source>
</evidence>
<evidence type="ECO:0000313" key="10">
    <source>
        <dbReference type="EMBL" id="XIA19736.1"/>
    </source>
</evidence>
<feature type="transmembrane region" description="Helical" evidence="8">
    <location>
        <begin position="136"/>
        <end position="153"/>
    </location>
</feature>
<comment type="subcellular location">
    <subcellularLocation>
        <location evidence="1">Cell membrane</location>
    </subcellularLocation>
</comment>
<dbReference type="RefSeq" id="WP_395118710.1">
    <property type="nucleotide sequence ID" value="NZ_CP170721.1"/>
</dbReference>
<evidence type="ECO:0000259" key="9">
    <source>
        <dbReference type="Pfam" id="PF18967"/>
    </source>
</evidence>
<feature type="transmembrane region" description="Helical" evidence="8">
    <location>
        <begin position="20"/>
        <end position="41"/>
    </location>
</feature>
<proteinExistence type="predicted"/>
<organism evidence="10">
    <name type="scientific">Rhodanobacter sp. FW102-FHT14D07</name>
    <dbReference type="NCBI Taxonomy" id="3351462"/>
    <lineage>
        <taxon>Bacteria</taxon>
        <taxon>Pseudomonadati</taxon>
        <taxon>Pseudomonadota</taxon>
        <taxon>Gammaproteobacteria</taxon>
        <taxon>Lysobacterales</taxon>
        <taxon>Rhodanobacteraceae</taxon>
        <taxon>Rhodanobacter</taxon>
    </lineage>
</organism>
<keyword evidence="2" id="KW-1003">Cell membrane</keyword>
<dbReference type="GO" id="GO:0005886">
    <property type="term" value="C:plasma membrane"/>
    <property type="evidence" value="ECO:0007669"/>
    <property type="project" value="UniProtKB-SubCell"/>
</dbReference>
<dbReference type="GO" id="GO:0000166">
    <property type="term" value="F:nucleotide binding"/>
    <property type="evidence" value="ECO:0007669"/>
    <property type="project" value="UniProtKB-KW"/>
</dbReference>
<dbReference type="EMBL" id="CP170721">
    <property type="protein sequence ID" value="XIA19736.1"/>
    <property type="molecule type" value="Genomic_DNA"/>
</dbReference>
<keyword evidence="7 8" id="KW-0472">Membrane</keyword>
<dbReference type="GO" id="GO:0051607">
    <property type="term" value="P:defense response to virus"/>
    <property type="evidence" value="ECO:0007669"/>
    <property type="project" value="UniProtKB-KW"/>
</dbReference>